<sequence>MAEEHNHSHSGPMPPTQAGPRPTRSRPRLGCTGRTNPTLVAGDPNTQNDFSVLNSLAHQLNTMLLRCMKAFHLQLTLRLMQNPRSVTITKAKDEGNKLYSQQKYSEAIVMYTAAAQITITRPITWLRTITAVRILLFRLELLRMNR</sequence>
<gene>
    <name evidence="2" type="ORF">M422DRAFT_250296</name>
</gene>
<feature type="region of interest" description="Disordered" evidence="1">
    <location>
        <begin position="1"/>
        <end position="43"/>
    </location>
</feature>
<protein>
    <submittedName>
        <fullName evidence="2">Uncharacterized protein</fullName>
    </submittedName>
</protein>
<dbReference type="Gene3D" id="1.25.40.10">
    <property type="entry name" value="Tetratricopeptide repeat domain"/>
    <property type="match status" value="1"/>
</dbReference>
<dbReference type="AlphaFoldDB" id="A0A0C9W3A9"/>
<keyword evidence="3" id="KW-1185">Reference proteome</keyword>
<dbReference type="SUPFAM" id="SSF48452">
    <property type="entry name" value="TPR-like"/>
    <property type="match status" value="1"/>
</dbReference>
<dbReference type="HOGENOM" id="CLU_1778649_0_0_1"/>
<proteinExistence type="predicted"/>
<evidence type="ECO:0000256" key="1">
    <source>
        <dbReference type="SAM" id="MobiDB-lite"/>
    </source>
</evidence>
<dbReference type="InterPro" id="IPR011990">
    <property type="entry name" value="TPR-like_helical_dom_sf"/>
</dbReference>
<organism evidence="2 3">
    <name type="scientific">Sphaerobolus stellatus (strain SS14)</name>
    <dbReference type="NCBI Taxonomy" id="990650"/>
    <lineage>
        <taxon>Eukaryota</taxon>
        <taxon>Fungi</taxon>
        <taxon>Dikarya</taxon>
        <taxon>Basidiomycota</taxon>
        <taxon>Agaricomycotina</taxon>
        <taxon>Agaricomycetes</taxon>
        <taxon>Phallomycetidae</taxon>
        <taxon>Geastrales</taxon>
        <taxon>Sphaerobolaceae</taxon>
        <taxon>Sphaerobolus</taxon>
    </lineage>
</organism>
<reference evidence="2 3" key="1">
    <citation type="submission" date="2014-06" db="EMBL/GenBank/DDBJ databases">
        <title>Evolutionary Origins and Diversification of the Mycorrhizal Mutualists.</title>
        <authorList>
            <consortium name="DOE Joint Genome Institute"/>
            <consortium name="Mycorrhizal Genomics Consortium"/>
            <person name="Kohler A."/>
            <person name="Kuo A."/>
            <person name="Nagy L.G."/>
            <person name="Floudas D."/>
            <person name="Copeland A."/>
            <person name="Barry K.W."/>
            <person name="Cichocki N."/>
            <person name="Veneault-Fourrey C."/>
            <person name="LaButti K."/>
            <person name="Lindquist E.A."/>
            <person name="Lipzen A."/>
            <person name="Lundell T."/>
            <person name="Morin E."/>
            <person name="Murat C."/>
            <person name="Riley R."/>
            <person name="Ohm R."/>
            <person name="Sun H."/>
            <person name="Tunlid A."/>
            <person name="Henrissat B."/>
            <person name="Grigoriev I.V."/>
            <person name="Hibbett D.S."/>
            <person name="Martin F."/>
        </authorList>
    </citation>
    <scope>NUCLEOTIDE SEQUENCE [LARGE SCALE GENOMIC DNA]</scope>
    <source>
        <strain evidence="2 3">SS14</strain>
    </source>
</reference>
<accession>A0A0C9W3A9</accession>
<feature type="compositionally biased region" description="Polar residues" evidence="1">
    <location>
        <begin position="33"/>
        <end position="43"/>
    </location>
</feature>
<evidence type="ECO:0000313" key="3">
    <source>
        <dbReference type="Proteomes" id="UP000054279"/>
    </source>
</evidence>
<name>A0A0C9W3A9_SPHS4</name>
<dbReference type="Proteomes" id="UP000054279">
    <property type="component" value="Unassembled WGS sequence"/>
</dbReference>
<evidence type="ECO:0000313" key="2">
    <source>
        <dbReference type="EMBL" id="KIJ46250.1"/>
    </source>
</evidence>
<dbReference type="EMBL" id="KN837108">
    <property type="protein sequence ID" value="KIJ46250.1"/>
    <property type="molecule type" value="Genomic_DNA"/>
</dbReference>